<evidence type="ECO:0000313" key="2">
    <source>
        <dbReference type="EMBL" id="UTC28445.1"/>
    </source>
</evidence>
<sequence>MTDNIARVTVTVTGDKGSGKTTLIAVLAQALAGAGHDVTVPEGTPSASRAISDLTRRYQVDFLEASPTALEQAHQRIAELEEELSAAAARASIQAAPGGVYTFQEAEDIITRAMTYLSDAVKLEMSREDTREEFNRVRTKMATLRHEADARRVKATAMLRGVLTGTPEATVRPTDTGPAQAVAAARRMSASDRLNLANGARPLTTDEQTVAALLDEDTRRIADDMVEITMGVTE</sequence>
<organism evidence="2 3">
    <name type="scientific">Brevundimonas phage vB_BpoS-Gurke</name>
    <dbReference type="NCBI Taxonomy" id="2948599"/>
    <lineage>
        <taxon>Viruses</taxon>
        <taxon>Duplodnaviria</taxon>
        <taxon>Heunggongvirae</taxon>
        <taxon>Uroviricota</taxon>
        <taxon>Caudoviricetes</taxon>
        <taxon>Jeanschmidtviridae</taxon>
        <taxon>Kikimoravirus</taxon>
        <taxon>Kikimoravirus gurke</taxon>
    </lineage>
</organism>
<reference evidence="2" key="1">
    <citation type="submission" date="2022-04" db="EMBL/GenBank/DDBJ databases">
        <authorList>
            <person name="Friedrich I."/>
            <person name="Schneider D."/>
            <person name="Poehlein A."/>
            <person name="Hertel R."/>
            <person name="Daniel R."/>
        </authorList>
    </citation>
    <scope>NUCLEOTIDE SEQUENCE</scope>
</reference>
<keyword evidence="3" id="KW-1185">Reference proteome</keyword>
<name>A0A9E7SSW9_9CAUD</name>
<protein>
    <submittedName>
        <fullName evidence="2">Uncharacterized protein</fullName>
    </submittedName>
</protein>
<dbReference type="Gene3D" id="3.40.50.300">
    <property type="entry name" value="P-loop containing nucleotide triphosphate hydrolases"/>
    <property type="match status" value="1"/>
</dbReference>
<dbReference type="Proteomes" id="UP001055634">
    <property type="component" value="Segment"/>
</dbReference>
<dbReference type="InterPro" id="IPR027417">
    <property type="entry name" value="P-loop_NTPase"/>
</dbReference>
<evidence type="ECO:0000256" key="1">
    <source>
        <dbReference type="SAM" id="Coils"/>
    </source>
</evidence>
<evidence type="ECO:0000313" key="3">
    <source>
        <dbReference type="Proteomes" id="UP001055634"/>
    </source>
</evidence>
<dbReference type="SUPFAM" id="SSF52540">
    <property type="entry name" value="P-loop containing nucleoside triphosphate hydrolases"/>
    <property type="match status" value="2"/>
</dbReference>
<accession>A0A9E7SSW9</accession>
<gene>
    <name evidence="2" type="ORF">GURKE_04430</name>
</gene>
<proteinExistence type="predicted"/>
<dbReference type="EMBL" id="ON529850">
    <property type="protein sequence ID" value="UTC28445.1"/>
    <property type="molecule type" value="Genomic_DNA"/>
</dbReference>
<feature type="coiled-coil region" evidence="1">
    <location>
        <begin position="63"/>
        <end position="90"/>
    </location>
</feature>
<keyword evidence="1" id="KW-0175">Coiled coil</keyword>